<dbReference type="GO" id="GO:0140114">
    <property type="term" value="P:cellular detoxification of fluoride"/>
    <property type="evidence" value="ECO:0007669"/>
    <property type="project" value="UniProtKB-UniRule"/>
</dbReference>
<dbReference type="GO" id="GO:0062054">
    <property type="term" value="F:fluoride channel activity"/>
    <property type="evidence" value="ECO:0007669"/>
    <property type="project" value="UniProtKB-UniRule"/>
</dbReference>
<evidence type="ECO:0000256" key="9">
    <source>
        <dbReference type="ARBA" id="ARBA00049940"/>
    </source>
</evidence>
<comment type="caution">
    <text evidence="11">The sequence shown here is derived from an EMBL/GenBank/DDBJ whole genome shotgun (WGS) entry which is preliminary data.</text>
</comment>
<evidence type="ECO:0000256" key="2">
    <source>
        <dbReference type="ARBA" id="ARBA00022475"/>
    </source>
</evidence>
<keyword evidence="10" id="KW-0479">Metal-binding</keyword>
<keyword evidence="10" id="KW-0915">Sodium</keyword>
<dbReference type="EMBL" id="QQRQ01000041">
    <property type="protein sequence ID" value="RFT05623.1"/>
    <property type="molecule type" value="Genomic_DNA"/>
</dbReference>
<dbReference type="GO" id="GO:0005886">
    <property type="term" value="C:plasma membrane"/>
    <property type="evidence" value="ECO:0007669"/>
    <property type="project" value="UniProtKB-SubCell"/>
</dbReference>
<gene>
    <name evidence="10" type="primary">fluC</name>
    <name evidence="10" type="synonym">crcB</name>
    <name evidence="11" type="ORF">DV520_11660</name>
</gene>
<feature type="binding site" evidence="10">
    <location>
        <position position="50"/>
    </location>
    <ligand>
        <name>Na(+)</name>
        <dbReference type="ChEBI" id="CHEBI:29101"/>
        <note>structural</note>
    </ligand>
</feature>
<keyword evidence="6 10" id="KW-0407">Ion channel</keyword>
<dbReference type="HAMAP" id="MF_00454">
    <property type="entry name" value="FluC"/>
    <property type="match status" value="1"/>
</dbReference>
<dbReference type="AlphaFoldDB" id="A0A3E2B0Q4"/>
<keyword evidence="10" id="KW-0813">Transport</keyword>
<evidence type="ECO:0000256" key="5">
    <source>
        <dbReference type="ARBA" id="ARBA00023136"/>
    </source>
</evidence>
<comment type="catalytic activity">
    <reaction evidence="8">
        <text>fluoride(in) = fluoride(out)</text>
        <dbReference type="Rhea" id="RHEA:76159"/>
        <dbReference type="ChEBI" id="CHEBI:17051"/>
    </reaction>
    <physiologicalReaction direction="left-to-right" evidence="8">
        <dbReference type="Rhea" id="RHEA:76160"/>
    </physiologicalReaction>
</comment>
<evidence type="ECO:0000256" key="6">
    <source>
        <dbReference type="ARBA" id="ARBA00023303"/>
    </source>
</evidence>
<proteinExistence type="inferred from homology"/>
<comment type="similarity">
    <text evidence="7 10">Belongs to the fluoride channel Fluc/FEX (TC 1.A.43) family.</text>
</comment>
<protein>
    <recommendedName>
        <fullName evidence="10">Fluoride-specific ion channel FluC</fullName>
    </recommendedName>
</protein>
<dbReference type="Pfam" id="PF02537">
    <property type="entry name" value="CRCB"/>
    <property type="match status" value="1"/>
</dbReference>
<accession>A0A3E2B0Q4</accession>
<evidence type="ECO:0000256" key="7">
    <source>
        <dbReference type="ARBA" id="ARBA00035120"/>
    </source>
</evidence>
<dbReference type="Proteomes" id="UP000260649">
    <property type="component" value="Unassembled WGS sequence"/>
</dbReference>
<evidence type="ECO:0000313" key="11">
    <source>
        <dbReference type="EMBL" id="RFT05623.1"/>
    </source>
</evidence>
<keyword evidence="10" id="KW-0406">Ion transport</keyword>
<feature type="transmembrane region" description="Helical" evidence="10">
    <location>
        <begin position="42"/>
        <end position="60"/>
    </location>
</feature>
<feature type="binding site" evidence="10">
    <location>
        <position position="53"/>
    </location>
    <ligand>
        <name>Na(+)</name>
        <dbReference type="ChEBI" id="CHEBI:29101"/>
        <note>structural</note>
    </ligand>
</feature>
<feature type="transmembrane region" description="Helical" evidence="10">
    <location>
        <begin position="12"/>
        <end position="30"/>
    </location>
</feature>
<evidence type="ECO:0000256" key="8">
    <source>
        <dbReference type="ARBA" id="ARBA00035585"/>
    </source>
</evidence>
<keyword evidence="4 10" id="KW-1133">Transmembrane helix</keyword>
<dbReference type="GO" id="GO:0046872">
    <property type="term" value="F:metal ion binding"/>
    <property type="evidence" value="ECO:0007669"/>
    <property type="project" value="UniProtKB-KW"/>
</dbReference>
<name>A0A3E2B0Q4_9FIRM</name>
<keyword evidence="5 10" id="KW-0472">Membrane</keyword>
<keyword evidence="12" id="KW-1185">Reference proteome</keyword>
<comment type="subcellular location">
    <subcellularLocation>
        <location evidence="1 10">Cell membrane</location>
        <topology evidence="1 10">Multi-pass membrane protein</topology>
    </subcellularLocation>
</comment>
<evidence type="ECO:0000313" key="12">
    <source>
        <dbReference type="Proteomes" id="UP000260649"/>
    </source>
</evidence>
<dbReference type="OrthoDB" id="9815830at2"/>
<feature type="transmembrane region" description="Helical" evidence="10">
    <location>
        <begin position="72"/>
        <end position="92"/>
    </location>
</feature>
<dbReference type="InterPro" id="IPR003691">
    <property type="entry name" value="FluC"/>
</dbReference>
<evidence type="ECO:0000256" key="1">
    <source>
        <dbReference type="ARBA" id="ARBA00004651"/>
    </source>
</evidence>
<reference evidence="11 12" key="1">
    <citation type="submission" date="2018-07" db="EMBL/GenBank/DDBJ databases">
        <title>GABA Modulating Bacteria of the Human Gut Microbiota.</title>
        <authorList>
            <person name="Strandwitz P."/>
            <person name="Kim K.H."/>
            <person name="Terekhova D."/>
            <person name="Liu J.K."/>
            <person name="Sharma A."/>
            <person name="Levering J."/>
            <person name="Mcdonald D."/>
            <person name="Dietrich D."/>
            <person name="Ramadhar T.R."/>
            <person name="Lekbua A."/>
            <person name="Mroue N."/>
            <person name="Liston C."/>
            <person name="Stewart E.J."/>
            <person name="Dubin M.J."/>
            <person name="Zengler K."/>
            <person name="Knight R."/>
            <person name="Gilbert J.A."/>
            <person name="Clardy J."/>
            <person name="Lewis K."/>
        </authorList>
    </citation>
    <scope>NUCLEOTIDE SEQUENCE [LARGE SCALE GENOMIC DNA]</scope>
    <source>
        <strain evidence="11 12">KLE1738</strain>
    </source>
</reference>
<sequence>MSLLPVLQRGAFPLPTLLGAILIGLVVGAGQRWANLSPTLLLFLRVGVCGGFTTFSTFSLESLVLLEDGRPVLFGGYVLLSVTLCLAGVWLGKHLIA</sequence>
<comment type="activity regulation">
    <text evidence="10">Na(+) is not transported, but it plays an essential structural role and its presence is essential for fluoride channel function.</text>
</comment>
<comment type="function">
    <text evidence="9 10">Fluoride-specific ion channel. Important for reducing fluoride concentration in the cell, thus reducing its toxicity.</text>
</comment>
<keyword evidence="3 10" id="KW-0812">Transmembrane</keyword>
<evidence type="ECO:0000256" key="4">
    <source>
        <dbReference type="ARBA" id="ARBA00022989"/>
    </source>
</evidence>
<evidence type="ECO:0000256" key="10">
    <source>
        <dbReference type="HAMAP-Rule" id="MF_00454"/>
    </source>
</evidence>
<evidence type="ECO:0000256" key="3">
    <source>
        <dbReference type="ARBA" id="ARBA00022692"/>
    </source>
</evidence>
<organism evidence="11 12">
    <name type="scientific">Evtepia gabavorous</name>
    <dbReference type="NCBI Taxonomy" id="2211183"/>
    <lineage>
        <taxon>Bacteria</taxon>
        <taxon>Bacillati</taxon>
        <taxon>Bacillota</taxon>
        <taxon>Clostridia</taxon>
        <taxon>Eubacteriales</taxon>
        <taxon>Evtepia</taxon>
    </lineage>
</organism>
<keyword evidence="2 10" id="KW-1003">Cell membrane</keyword>